<comment type="similarity">
    <text evidence="1">Belongs to the RMD1/sif2 family.</text>
</comment>
<organism evidence="5 6">
    <name type="scientific">Rhodosorus marinus</name>
    <dbReference type="NCBI Taxonomy" id="101924"/>
    <lineage>
        <taxon>Eukaryota</taxon>
        <taxon>Rhodophyta</taxon>
        <taxon>Stylonematophyceae</taxon>
        <taxon>Stylonematales</taxon>
        <taxon>Stylonemataceae</taxon>
        <taxon>Rhodosorus</taxon>
    </lineage>
</organism>
<dbReference type="PANTHER" id="PTHR16255">
    <property type="entry name" value="REQUIRED FOR MEIOTIC NUCLEAR DIVISION PROTEIN 1 HOMOLOG"/>
    <property type="match status" value="1"/>
</dbReference>
<feature type="transmembrane region" description="Helical" evidence="3">
    <location>
        <begin position="356"/>
        <end position="378"/>
    </location>
</feature>
<evidence type="ECO:0000259" key="4">
    <source>
        <dbReference type="Pfam" id="PF02582"/>
    </source>
</evidence>
<keyword evidence="3" id="KW-0472">Membrane</keyword>
<dbReference type="InterPro" id="IPR003734">
    <property type="entry name" value="DUF155"/>
</dbReference>
<sequence length="381" mass="43237">MQQEAGEETHLLKEKDGVSRAGSSKTLRNVAARSAPPPAARLPAKTAGSKRIARAHRRDVEKAELPEQWTGRLSMYCVCTSFNIPIVFRFFRGHPSYYSRRLGQDVVHVWKILGDDVPAEEVYTDTNQDAVWWSGVEDHYSRSAEIFIFSYGVISTWGLSEGGEWDILEALKPFEERTFDTPEESEYFDYAYSKPGSEGVGQLLKITENVLYLAESVGTNTEESVPAKLAVSYGLAQSAKLATFETSVDSIFDRVGHLPVVMAQTGHLNLTDRAILELSGELLAYSAYINLQTDVLDTPDWFWDNETYEPLYEKVARYLDVRHRAEIVNQRLGVLSDMYALFRDERHILYGHRLEWIVIWLIVVEIVLDLLELAVLYVTGK</sequence>
<comment type="caution">
    <text evidence="5">The sequence shown here is derived from an EMBL/GenBank/DDBJ whole genome shotgun (WGS) entry which is preliminary data.</text>
</comment>
<evidence type="ECO:0000256" key="2">
    <source>
        <dbReference type="SAM" id="MobiDB-lite"/>
    </source>
</evidence>
<proteinExistence type="inferred from homology"/>
<protein>
    <recommendedName>
        <fullName evidence="4">DUF155 domain-containing protein</fullName>
    </recommendedName>
</protein>
<keyword evidence="3" id="KW-1133">Transmembrane helix</keyword>
<keyword evidence="6" id="KW-1185">Reference proteome</keyword>
<dbReference type="EMBL" id="JAMWBK010000013">
    <property type="protein sequence ID" value="KAJ8900720.1"/>
    <property type="molecule type" value="Genomic_DNA"/>
</dbReference>
<dbReference type="Pfam" id="PF02582">
    <property type="entry name" value="DUF155"/>
    <property type="match status" value="1"/>
</dbReference>
<dbReference type="PANTHER" id="PTHR16255:SF1">
    <property type="entry name" value="REQUIRED FOR MEIOTIC NUCLEAR DIVISION PROTEIN 1 HOMOLOG"/>
    <property type="match status" value="1"/>
</dbReference>
<dbReference type="GO" id="GO:0005739">
    <property type="term" value="C:mitochondrion"/>
    <property type="evidence" value="ECO:0007669"/>
    <property type="project" value="UniProtKB-ARBA"/>
</dbReference>
<accession>A0AAV8UDZ2</accession>
<dbReference type="AlphaFoldDB" id="A0AAV8UDZ2"/>
<dbReference type="Proteomes" id="UP001157974">
    <property type="component" value="Unassembled WGS sequence"/>
</dbReference>
<feature type="domain" description="DUF155" evidence="4">
    <location>
        <begin position="146"/>
        <end position="329"/>
    </location>
</feature>
<evidence type="ECO:0000256" key="1">
    <source>
        <dbReference type="ARBA" id="ARBA00008306"/>
    </source>
</evidence>
<evidence type="ECO:0000256" key="3">
    <source>
        <dbReference type="SAM" id="Phobius"/>
    </source>
</evidence>
<evidence type="ECO:0000313" key="6">
    <source>
        <dbReference type="Proteomes" id="UP001157974"/>
    </source>
</evidence>
<feature type="region of interest" description="Disordered" evidence="2">
    <location>
        <begin position="1"/>
        <end position="55"/>
    </location>
</feature>
<gene>
    <name evidence="5" type="ORF">NDN08_000021</name>
</gene>
<dbReference type="InterPro" id="IPR051624">
    <property type="entry name" value="RMD1/Sad1-interacting"/>
</dbReference>
<evidence type="ECO:0000313" key="5">
    <source>
        <dbReference type="EMBL" id="KAJ8900720.1"/>
    </source>
</evidence>
<name>A0AAV8UDZ2_9RHOD</name>
<keyword evidence="3" id="KW-0812">Transmembrane</keyword>
<feature type="compositionally biased region" description="Basic and acidic residues" evidence="2">
    <location>
        <begin position="7"/>
        <end position="18"/>
    </location>
</feature>
<reference evidence="5 6" key="1">
    <citation type="journal article" date="2023" name="Nat. Commun.">
        <title>Origin of minicircular mitochondrial genomes in red algae.</title>
        <authorList>
            <person name="Lee Y."/>
            <person name="Cho C.H."/>
            <person name="Lee Y.M."/>
            <person name="Park S.I."/>
            <person name="Yang J.H."/>
            <person name="West J.A."/>
            <person name="Bhattacharya D."/>
            <person name="Yoon H.S."/>
        </authorList>
    </citation>
    <scope>NUCLEOTIDE SEQUENCE [LARGE SCALE GENOMIC DNA]</scope>
    <source>
        <strain evidence="5 6">CCMP1338</strain>
        <tissue evidence="5">Whole cell</tissue>
    </source>
</reference>